<dbReference type="InterPro" id="IPR008271">
    <property type="entry name" value="Ser/Thr_kinase_AS"/>
</dbReference>
<dbReference type="EMBL" id="GHES01023603">
    <property type="protein sequence ID" value="MPA54162.1"/>
    <property type="molecule type" value="Transcribed_RNA"/>
</dbReference>
<keyword evidence="13" id="KW-0675">Receptor</keyword>
<dbReference type="GO" id="GO:0005524">
    <property type="term" value="F:ATP binding"/>
    <property type="evidence" value="ECO:0007669"/>
    <property type="project" value="UniProtKB-UniRule"/>
</dbReference>
<dbReference type="PANTHER" id="PTHR47976:SF78">
    <property type="entry name" value="RECEPTOR-LIKE SERINE_THREONINE-PROTEIN KINASE"/>
    <property type="match status" value="1"/>
</dbReference>
<proteinExistence type="inferred from homology"/>
<dbReference type="EC" id="2.7.11.1" evidence="17"/>
<dbReference type="InterPro" id="IPR017441">
    <property type="entry name" value="Protein_kinase_ATP_BS"/>
</dbReference>
<evidence type="ECO:0000259" key="22">
    <source>
        <dbReference type="PROSITE" id="PS50927"/>
    </source>
</evidence>
<evidence type="ECO:0000256" key="8">
    <source>
        <dbReference type="ARBA" id="ARBA00022777"/>
    </source>
</evidence>
<accession>A0A5B7ABP7</accession>
<evidence type="ECO:0000256" key="20">
    <source>
        <dbReference type="SAM" id="SignalP"/>
    </source>
</evidence>
<keyword evidence="11 19" id="KW-0472">Membrane</keyword>
<keyword evidence="2 17" id="KW-0723">Serine/threonine-protein kinase</keyword>
<keyword evidence="6 20" id="KW-0732">Signal</keyword>
<evidence type="ECO:0000256" key="19">
    <source>
        <dbReference type="SAM" id="Phobius"/>
    </source>
</evidence>
<evidence type="ECO:0000256" key="10">
    <source>
        <dbReference type="ARBA" id="ARBA00022989"/>
    </source>
</evidence>
<evidence type="ECO:0000256" key="3">
    <source>
        <dbReference type="ARBA" id="ARBA00022536"/>
    </source>
</evidence>
<dbReference type="PROSITE" id="PS50927">
    <property type="entry name" value="BULB_LECTIN"/>
    <property type="match status" value="1"/>
</dbReference>
<dbReference type="SMART" id="SM00108">
    <property type="entry name" value="B_lectin"/>
    <property type="match status" value="1"/>
</dbReference>
<feature type="transmembrane region" description="Helical" evidence="19">
    <location>
        <begin position="452"/>
        <end position="479"/>
    </location>
</feature>
<gene>
    <name evidence="23" type="ORF">Din_023603</name>
</gene>
<keyword evidence="7 17" id="KW-0547">Nucleotide-binding</keyword>
<dbReference type="SUPFAM" id="SSF51110">
    <property type="entry name" value="alpha-D-mannose-specific plant lectins"/>
    <property type="match status" value="1"/>
</dbReference>
<evidence type="ECO:0000256" key="1">
    <source>
        <dbReference type="ARBA" id="ARBA00004479"/>
    </source>
</evidence>
<protein>
    <recommendedName>
        <fullName evidence="17">Receptor-like serine/threonine-protein kinase</fullName>
        <ecNumber evidence="17">2.7.11.1</ecNumber>
    </recommendedName>
</protein>
<dbReference type="InterPro" id="IPR051343">
    <property type="entry name" value="G-type_lectin_kinases/EP1-like"/>
</dbReference>
<organism evidence="23">
    <name type="scientific">Davidia involucrata</name>
    <name type="common">Dove tree</name>
    <dbReference type="NCBI Taxonomy" id="16924"/>
    <lineage>
        <taxon>Eukaryota</taxon>
        <taxon>Viridiplantae</taxon>
        <taxon>Streptophyta</taxon>
        <taxon>Embryophyta</taxon>
        <taxon>Tracheophyta</taxon>
        <taxon>Spermatophyta</taxon>
        <taxon>Magnoliopsida</taxon>
        <taxon>eudicotyledons</taxon>
        <taxon>Gunneridae</taxon>
        <taxon>Pentapetalae</taxon>
        <taxon>asterids</taxon>
        <taxon>Cornales</taxon>
        <taxon>Nyssaceae</taxon>
        <taxon>Davidia</taxon>
    </lineage>
</organism>
<evidence type="ECO:0000313" key="23">
    <source>
        <dbReference type="EMBL" id="MPA54162.1"/>
    </source>
</evidence>
<evidence type="ECO:0000256" key="15">
    <source>
        <dbReference type="ARBA" id="ARBA00047899"/>
    </source>
</evidence>
<dbReference type="FunFam" id="2.90.10.30:FF:000001">
    <property type="entry name" value="Serine/threonine-protein kinase"/>
    <property type="match status" value="1"/>
</dbReference>
<evidence type="ECO:0000256" key="11">
    <source>
        <dbReference type="ARBA" id="ARBA00023136"/>
    </source>
</evidence>
<dbReference type="AlphaFoldDB" id="A0A5B7ABP7"/>
<dbReference type="SMART" id="SM00220">
    <property type="entry name" value="S_TKc"/>
    <property type="match status" value="1"/>
</dbReference>
<evidence type="ECO:0000256" key="14">
    <source>
        <dbReference type="ARBA" id="ARBA00023180"/>
    </source>
</evidence>
<dbReference type="Gene3D" id="3.30.200.20">
    <property type="entry name" value="Phosphorylase Kinase, domain 1"/>
    <property type="match status" value="1"/>
</dbReference>
<feature type="signal peptide" evidence="20">
    <location>
        <begin position="1"/>
        <end position="22"/>
    </location>
</feature>
<dbReference type="FunFam" id="3.30.200.20:FF:000059">
    <property type="entry name" value="S-receptor-like serine/threonine-protein kinase"/>
    <property type="match status" value="1"/>
</dbReference>
<evidence type="ECO:0000256" key="2">
    <source>
        <dbReference type="ARBA" id="ARBA00022527"/>
    </source>
</evidence>
<keyword evidence="10 19" id="KW-1133">Transmembrane helix</keyword>
<dbReference type="PANTHER" id="PTHR47976">
    <property type="entry name" value="G-TYPE LECTIN S-RECEPTOR-LIKE SERINE/THREONINE-PROTEIN KINASE SD2-5"/>
    <property type="match status" value="1"/>
</dbReference>
<dbReference type="InterPro" id="IPR011009">
    <property type="entry name" value="Kinase-like_dom_sf"/>
</dbReference>
<keyword evidence="4 17" id="KW-0808">Transferase</keyword>
<keyword evidence="3" id="KW-0245">EGF-like domain</keyword>
<reference evidence="23" key="1">
    <citation type="submission" date="2019-08" db="EMBL/GenBank/DDBJ databases">
        <title>Reference gene set and small RNA set construction with multiple tissues from Davidia involucrata Baill.</title>
        <authorList>
            <person name="Yang H."/>
            <person name="Zhou C."/>
            <person name="Li G."/>
            <person name="Wang J."/>
            <person name="Gao P."/>
            <person name="Wang M."/>
            <person name="Wang R."/>
            <person name="Zhao Y."/>
        </authorList>
    </citation>
    <scope>NUCLEOTIDE SEQUENCE</scope>
    <source>
        <tissue evidence="23">Mixed with DoveR01_LX</tissue>
    </source>
</reference>
<evidence type="ECO:0000256" key="7">
    <source>
        <dbReference type="ARBA" id="ARBA00022741"/>
    </source>
</evidence>
<dbReference type="InterPro" id="IPR000719">
    <property type="entry name" value="Prot_kinase_dom"/>
</dbReference>
<dbReference type="FunFam" id="1.10.510.10:FF:000537">
    <property type="entry name" value="Putative receptor-like protein kinase"/>
    <property type="match status" value="1"/>
</dbReference>
<keyword evidence="12" id="KW-1015">Disulfide bond</keyword>
<feature type="domain" description="Protein kinase" evidence="21">
    <location>
        <begin position="511"/>
        <end position="756"/>
    </location>
</feature>
<dbReference type="InterPro" id="IPR024171">
    <property type="entry name" value="SRK-like_kinase"/>
</dbReference>
<feature type="binding site" evidence="18">
    <location>
        <position position="542"/>
    </location>
    <ligand>
        <name>ATP</name>
        <dbReference type="ChEBI" id="CHEBI:30616"/>
    </ligand>
</feature>
<comment type="catalytic activity">
    <reaction evidence="15 17">
        <text>L-threonyl-[protein] + ATP = O-phospho-L-threonyl-[protein] + ADP + H(+)</text>
        <dbReference type="Rhea" id="RHEA:46608"/>
        <dbReference type="Rhea" id="RHEA-COMP:11060"/>
        <dbReference type="Rhea" id="RHEA-COMP:11605"/>
        <dbReference type="ChEBI" id="CHEBI:15378"/>
        <dbReference type="ChEBI" id="CHEBI:30013"/>
        <dbReference type="ChEBI" id="CHEBI:30616"/>
        <dbReference type="ChEBI" id="CHEBI:61977"/>
        <dbReference type="ChEBI" id="CHEBI:456216"/>
        <dbReference type="EC" id="2.7.11.1"/>
    </reaction>
</comment>
<dbReference type="InterPro" id="IPR036426">
    <property type="entry name" value="Bulb-type_lectin_dom_sf"/>
</dbReference>
<comment type="similarity">
    <text evidence="17">Belongs to the protein kinase superfamily. Ser/Thr protein kinase family.</text>
</comment>
<dbReference type="PROSITE" id="PS00108">
    <property type="entry name" value="PROTEIN_KINASE_ST"/>
    <property type="match status" value="1"/>
</dbReference>
<evidence type="ECO:0000256" key="6">
    <source>
        <dbReference type="ARBA" id="ARBA00022729"/>
    </source>
</evidence>
<dbReference type="SUPFAM" id="SSF56112">
    <property type="entry name" value="Protein kinase-like (PK-like)"/>
    <property type="match status" value="1"/>
</dbReference>
<sequence>MASAMIPSLLFLSLLPFLPILAVDNVTLSSSLTGGDNSSWISPSEEFAFGFRQLNNNTNLFLLAIWYAKIPDKTIVWQANTTNPVQRGSKVLLMENGIILNDPNGQTIWKSEVEPNTSTVSYGAMLNTGNFVLSSGTTYHSVWESFNNPTDTILPTQRLGLGFGGMLFYRLTENNYSKGRFELRFSNGTLRLYPVAWPTKNPYASYYKMETFNATDSSESGYQLVFNESAYINIVKRNGENIVRPISWSWQPFAPNSNNYYRATLDFDGVFRQYAYPRMRSLIDGDDQSWSVVRYLPDNICNAFPDQYGGSGACGFNSYCRAKGGTPSCECPPGYTLMDPNNKFGGCKLEFPQGCGVLDDELKDPMESYDLANISGLNWPYGNYEVLAPYNLTQCEQSCLHDCLCDVAIFNGTSCWKKKLPLANGRLQAGVALIKIRKSVPPLGSNTKTQKLIFVGPLVSSLVFNFLLLLVMISGIVLVRRRNRKSAMRDSSVGETNLRVFSFKELKDTTDGFKDELGRGSFGIVYKGALKFGSRNLVAVKKLDKLSQEGEKEFRAEVRAIGKTHHKNLVDLFGYCHEGPHRLLVYEFMSNGSLADFLSRSPRPDWNQRAQVAMGIARGLVYLHEECNAPIIHCDIKLGNILLDNHFTARISDFGLAKSLMFDQTRTLTGIRGTRGYVAPEWFKNVPVTVKVDVYSFGVMLLEIICCRKSLEMVYGEDERAILTNWVYDCYMEGKLEALVLENDDVGLWECVISRL</sequence>
<dbReference type="GO" id="GO:0106310">
    <property type="term" value="F:protein serine kinase activity"/>
    <property type="evidence" value="ECO:0007669"/>
    <property type="project" value="RHEA"/>
</dbReference>
<dbReference type="Gene3D" id="2.90.10.30">
    <property type="match status" value="1"/>
</dbReference>
<keyword evidence="5 19" id="KW-0812">Transmembrane</keyword>
<dbReference type="GO" id="GO:0004674">
    <property type="term" value="F:protein serine/threonine kinase activity"/>
    <property type="evidence" value="ECO:0007669"/>
    <property type="project" value="UniProtKB-KW"/>
</dbReference>
<dbReference type="FunFam" id="2.90.10.10:FF:000013">
    <property type="entry name" value="G-type lectin S-receptor-like serine/threonine-protein kinase LECRK1"/>
    <property type="match status" value="1"/>
</dbReference>
<evidence type="ECO:0000256" key="5">
    <source>
        <dbReference type="ARBA" id="ARBA00022692"/>
    </source>
</evidence>
<dbReference type="PROSITE" id="PS50011">
    <property type="entry name" value="PROTEIN_KINASE_DOM"/>
    <property type="match status" value="1"/>
</dbReference>
<name>A0A5B7ABP7_DAVIN</name>
<keyword evidence="8 17" id="KW-0418">Kinase</keyword>
<dbReference type="Gene3D" id="1.10.510.10">
    <property type="entry name" value="Transferase(Phosphotransferase) domain 1"/>
    <property type="match status" value="1"/>
</dbReference>
<feature type="chain" id="PRO_5022663818" description="Receptor-like serine/threonine-protein kinase" evidence="20">
    <location>
        <begin position="23"/>
        <end position="756"/>
    </location>
</feature>
<evidence type="ECO:0000256" key="17">
    <source>
        <dbReference type="PIRNR" id="PIRNR000641"/>
    </source>
</evidence>
<evidence type="ECO:0000256" key="9">
    <source>
        <dbReference type="ARBA" id="ARBA00022840"/>
    </source>
</evidence>
<evidence type="ECO:0000256" key="13">
    <source>
        <dbReference type="ARBA" id="ARBA00023170"/>
    </source>
</evidence>
<evidence type="ECO:0000256" key="12">
    <source>
        <dbReference type="ARBA" id="ARBA00023157"/>
    </source>
</evidence>
<evidence type="ECO:0000256" key="16">
    <source>
        <dbReference type="ARBA" id="ARBA00048679"/>
    </source>
</evidence>
<dbReference type="PROSITE" id="PS00107">
    <property type="entry name" value="PROTEIN_KINASE_ATP"/>
    <property type="match status" value="1"/>
</dbReference>
<evidence type="ECO:0000256" key="4">
    <source>
        <dbReference type="ARBA" id="ARBA00022679"/>
    </source>
</evidence>
<dbReference type="CDD" id="cd00053">
    <property type="entry name" value="EGF"/>
    <property type="match status" value="1"/>
</dbReference>
<keyword evidence="14" id="KW-0325">Glycoprotein</keyword>
<dbReference type="Gene3D" id="2.90.10.10">
    <property type="entry name" value="Bulb-type lectin domain"/>
    <property type="match status" value="1"/>
</dbReference>
<comment type="catalytic activity">
    <reaction evidence="16 17">
        <text>L-seryl-[protein] + ATP = O-phospho-L-seryl-[protein] + ADP + H(+)</text>
        <dbReference type="Rhea" id="RHEA:17989"/>
        <dbReference type="Rhea" id="RHEA-COMP:9863"/>
        <dbReference type="Rhea" id="RHEA-COMP:11604"/>
        <dbReference type="ChEBI" id="CHEBI:15378"/>
        <dbReference type="ChEBI" id="CHEBI:29999"/>
        <dbReference type="ChEBI" id="CHEBI:30616"/>
        <dbReference type="ChEBI" id="CHEBI:83421"/>
        <dbReference type="ChEBI" id="CHEBI:456216"/>
        <dbReference type="EC" id="2.7.11.1"/>
    </reaction>
</comment>
<dbReference type="InterPro" id="IPR001480">
    <property type="entry name" value="Bulb-type_lectin_dom"/>
</dbReference>
<dbReference type="Pfam" id="PF01453">
    <property type="entry name" value="B_lectin"/>
    <property type="match status" value="1"/>
</dbReference>
<comment type="subcellular location">
    <subcellularLocation>
        <location evidence="1">Membrane</location>
        <topology evidence="1">Single-pass type I membrane protein</topology>
    </subcellularLocation>
</comment>
<dbReference type="GO" id="GO:0016020">
    <property type="term" value="C:membrane"/>
    <property type="evidence" value="ECO:0007669"/>
    <property type="project" value="UniProtKB-SubCell"/>
</dbReference>
<evidence type="ECO:0000256" key="18">
    <source>
        <dbReference type="PROSITE-ProRule" id="PRU10141"/>
    </source>
</evidence>
<keyword evidence="9 17" id="KW-0067">ATP-binding</keyword>
<dbReference type="Pfam" id="PF00069">
    <property type="entry name" value="Pkinase"/>
    <property type="match status" value="1"/>
</dbReference>
<evidence type="ECO:0000259" key="21">
    <source>
        <dbReference type="PROSITE" id="PS50011"/>
    </source>
</evidence>
<dbReference type="PIRSF" id="PIRSF000641">
    <property type="entry name" value="SRK"/>
    <property type="match status" value="1"/>
</dbReference>
<feature type="domain" description="Bulb-type lectin" evidence="22">
    <location>
        <begin position="25"/>
        <end position="146"/>
    </location>
</feature>